<evidence type="ECO:0000256" key="1">
    <source>
        <dbReference type="ARBA" id="ARBA00009860"/>
    </source>
</evidence>
<organism evidence="7">
    <name type="scientific">Strongylocentrotus purpuratus</name>
    <name type="common">Purple sea urchin</name>
    <dbReference type="NCBI Taxonomy" id="7668"/>
    <lineage>
        <taxon>Eukaryota</taxon>
        <taxon>Metazoa</taxon>
        <taxon>Echinodermata</taxon>
        <taxon>Eleutherozoa</taxon>
        <taxon>Echinozoa</taxon>
        <taxon>Echinoidea</taxon>
        <taxon>Euechinoidea</taxon>
        <taxon>Echinacea</taxon>
        <taxon>Camarodonta</taxon>
        <taxon>Echinidea</taxon>
        <taxon>Strongylocentrotidae</taxon>
        <taxon>Strongylocentrotus</taxon>
    </lineage>
</organism>
<reference evidence="9" key="2">
    <citation type="submission" date="2015-02" db="EMBL/GenBank/DDBJ databases">
        <title>Genome sequencing for Strongylocentrotus purpuratus.</title>
        <authorList>
            <person name="Murali S."/>
            <person name="Liu Y."/>
            <person name="Vee V."/>
            <person name="English A."/>
            <person name="Wang M."/>
            <person name="Skinner E."/>
            <person name="Han Y."/>
            <person name="Muzny D.M."/>
            <person name="Worley K.C."/>
            <person name="Gibbs R.A."/>
        </authorList>
    </citation>
    <scope>NUCLEOTIDE SEQUENCE</scope>
</reference>
<dbReference type="InterPro" id="IPR023398">
    <property type="entry name" value="TIF_eIF4e-like"/>
</dbReference>
<protein>
    <submittedName>
        <fullName evidence="7">Eukaryotic translation initiation factor 4E family member 3</fullName>
    </submittedName>
</protein>
<name>A3KLJ4_STRPU</name>
<dbReference type="FunFam" id="3.30.760.10:FF:000007">
    <property type="entry name" value="Eukaryotic translation initiation factor 4E family member 3"/>
    <property type="match status" value="1"/>
</dbReference>
<evidence type="ECO:0000256" key="4">
    <source>
        <dbReference type="ARBA" id="ARBA00022884"/>
    </source>
</evidence>
<keyword evidence="5 6" id="KW-0648">Protein biosynthesis</keyword>
<comment type="similarity">
    <text evidence="1 6">Belongs to the eukaryotic initiation factor 4E family.</text>
</comment>
<dbReference type="OMA" id="WNGNALC"/>
<dbReference type="GO" id="GO:0000340">
    <property type="term" value="F:RNA 7-methylguanosine cap binding"/>
    <property type="evidence" value="ECO:0000318"/>
    <property type="project" value="GO_Central"/>
</dbReference>
<dbReference type="EnsemblMetazoa" id="NM_001098456">
    <property type="protein sequence ID" value="NP_001091926"/>
    <property type="gene ID" value="GeneID_754252"/>
</dbReference>
<dbReference type="GO" id="GO:0003743">
    <property type="term" value="F:translation initiation factor activity"/>
    <property type="evidence" value="ECO:0000318"/>
    <property type="project" value="GO_Central"/>
</dbReference>
<dbReference type="GeneID" id="754252"/>
<dbReference type="Proteomes" id="UP000007110">
    <property type="component" value="Unassembled WGS sequence"/>
</dbReference>
<dbReference type="SUPFAM" id="SSF55418">
    <property type="entry name" value="eIF4e-like"/>
    <property type="match status" value="1"/>
</dbReference>
<evidence type="ECO:0000313" key="8">
    <source>
        <dbReference type="EnsemblMetazoa" id="NP_001091926"/>
    </source>
</evidence>
<dbReference type="Gene3D" id="3.30.760.10">
    <property type="entry name" value="RNA Cap, Translation Initiation Factor Eif4e"/>
    <property type="match status" value="1"/>
</dbReference>
<dbReference type="PANTHER" id="PTHR11960:SF66">
    <property type="entry name" value="EUKARYOTIC TRANSLATION INITIATION FACTOR 4E TYPE 3"/>
    <property type="match status" value="1"/>
</dbReference>
<dbReference type="KEGG" id="spu:754252"/>
<dbReference type="GO" id="GO:0016281">
    <property type="term" value="C:eukaryotic translation initiation factor 4F complex"/>
    <property type="evidence" value="ECO:0000318"/>
    <property type="project" value="GO_Central"/>
</dbReference>
<dbReference type="STRING" id="7668.A3KLJ4"/>
<dbReference type="PANTHER" id="PTHR11960">
    <property type="entry name" value="EUKARYOTIC TRANSLATION INITIATION FACTOR 4E RELATED"/>
    <property type="match status" value="1"/>
</dbReference>
<keyword evidence="3" id="KW-0810">Translation regulation</keyword>
<dbReference type="GO" id="GO:0006417">
    <property type="term" value="P:regulation of translation"/>
    <property type="evidence" value="ECO:0007669"/>
    <property type="project" value="UniProtKB-KW"/>
</dbReference>
<dbReference type="InterPro" id="IPR001040">
    <property type="entry name" value="TIF_eIF_4E"/>
</dbReference>
<reference evidence="7" key="1">
    <citation type="submission" date="2007-03" db="EMBL/GenBank/DDBJ databases">
        <title>Characterization and cloning of eIF4 family proteins in sea urchin.</title>
        <authorList>
            <person name="Oulhen N."/>
            <person name="Morales J."/>
            <person name="Cormier P."/>
        </authorList>
    </citation>
    <scope>NUCLEOTIDE SEQUENCE</scope>
</reference>
<dbReference type="CTD" id="317649"/>
<reference evidence="8" key="3">
    <citation type="submission" date="2021-01" db="UniProtKB">
        <authorList>
            <consortium name="EnsemblMetazoa"/>
        </authorList>
    </citation>
    <scope>IDENTIFICATION</scope>
</reference>
<dbReference type="FunCoup" id="A3KLJ4">
    <property type="interactions" value="25"/>
</dbReference>
<evidence type="ECO:0000313" key="7">
    <source>
        <dbReference type="EMBL" id="CAM57101.1"/>
    </source>
</evidence>
<dbReference type="eggNOG" id="KOG1669">
    <property type="taxonomic scope" value="Eukaryota"/>
</dbReference>
<gene>
    <name evidence="7" type="primary">eif4e3</name>
</gene>
<dbReference type="GO" id="GO:0006413">
    <property type="term" value="P:translational initiation"/>
    <property type="evidence" value="ECO:0000318"/>
    <property type="project" value="GO_Central"/>
</dbReference>
<dbReference type="AlphaFoldDB" id="A3KLJ4"/>
<dbReference type="Pfam" id="PF01652">
    <property type="entry name" value="IF4E"/>
    <property type="match status" value="1"/>
</dbReference>
<evidence type="ECO:0000256" key="3">
    <source>
        <dbReference type="ARBA" id="ARBA00022845"/>
    </source>
</evidence>
<evidence type="ECO:0000256" key="6">
    <source>
        <dbReference type="RuleBase" id="RU004374"/>
    </source>
</evidence>
<evidence type="ECO:0000313" key="9">
    <source>
        <dbReference type="Proteomes" id="UP000007110"/>
    </source>
</evidence>
<dbReference type="OrthoDB" id="17977at2759"/>
<keyword evidence="9" id="KW-1185">Reference proteome</keyword>
<evidence type="ECO:0000256" key="5">
    <source>
        <dbReference type="ARBA" id="ARBA00022917"/>
    </source>
</evidence>
<keyword evidence="2 6" id="KW-0396">Initiation factor</keyword>
<dbReference type="HOGENOM" id="CLU_2888606_0_0_1"/>
<evidence type="ECO:0000256" key="2">
    <source>
        <dbReference type="ARBA" id="ARBA00022540"/>
    </source>
</evidence>
<accession>A3KLJ4</accession>
<sequence>MATSEFVSSAIQRQQVQRAISFEGLADRVVAQEEGVPLNTPWTFWLERSMPIATAAEVEANLEEIYTVKTVENFWGVYNNIPDASDLPLRFSYHLMRGNVKPLWEDPCNAQGGDWKFKVQKQNTTKLWKEVLLATVGEQFATSISPDDEICGVSVSIRNTNDVIQVWNRYSRFSEQASIVEKVQTLTPDIDFRATFYKPHHQHDSFEKNRP</sequence>
<proteinExistence type="evidence at transcript level"/>
<dbReference type="InParanoid" id="A3KLJ4"/>
<dbReference type="EMBL" id="AM498286">
    <property type="protein sequence ID" value="CAM57101.1"/>
    <property type="molecule type" value="mRNA"/>
</dbReference>
<keyword evidence="4 6" id="KW-0694">RNA-binding</keyword>
<dbReference type="RefSeq" id="NP_001091926.1">
    <property type="nucleotide sequence ID" value="NM_001098456.1"/>
</dbReference>